<dbReference type="AlphaFoldDB" id="A0A834PB62"/>
<keyword evidence="2" id="KW-1185">Reference proteome</keyword>
<proteinExistence type="predicted"/>
<accession>A0A834PB62</accession>
<sequence>MVGSTQLNENSKMSCRMLLLSESIRNFSLDAYTTNGDRSFFVDFPRRKPLVVAYPFGTRESIKRRVTSPSPRRSVGWLHDPFPKVCRMDIDIRIEYT</sequence>
<organism evidence="1 2">
    <name type="scientific">Vespula pensylvanica</name>
    <name type="common">Western yellow jacket</name>
    <name type="synonym">Wasp</name>
    <dbReference type="NCBI Taxonomy" id="30213"/>
    <lineage>
        <taxon>Eukaryota</taxon>
        <taxon>Metazoa</taxon>
        <taxon>Ecdysozoa</taxon>
        <taxon>Arthropoda</taxon>
        <taxon>Hexapoda</taxon>
        <taxon>Insecta</taxon>
        <taxon>Pterygota</taxon>
        <taxon>Neoptera</taxon>
        <taxon>Endopterygota</taxon>
        <taxon>Hymenoptera</taxon>
        <taxon>Apocrita</taxon>
        <taxon>Aculeata</taxon>
        <taxon>Vespoidea</taxon>
        <taxon>Vespidae</taxon>
        <taxon>Vespinae</taxon>
        <taxon>Vespula</taxon>
    </lineage>
</organism>
<dbReference type="EMBL" id="JACSDY010000002">
    <property type="protein sequence ID" value="KAF7434763.1"/>
    <property type="molecule type" value="Genomic_DNA"/>
</dbReference>
<gene>
    <name evidence="1" type="ORF">H0235_002954</name>
</gene>
<comment type="caution">
    <text evidence="1">The sequence shown here is derived from an EMBL/GenBank/DDBJ whole genome shotgun (WGS) entry which is preliminary data.</text>
</comment>
<dbReference type="Proteomes" id="UP000600918">
    <property type="component" value="Unassembled WGS sequence"/>
</dbReference>
<protein>
    <submittedName>
        <fullName evidence="1">Uncharacterized protein</fullName>
    </submittedName>
</protein>
<reference evidence="1" key="1">
    <citation type="journal article" date="2020" name="G3 (Bethesda)">
        <title>High-Quality Assemblies for Three Invasive Social Wasps from the &lt;i&gt;Vespula&lt;/i&gt; Genus.</title>
        <authorList>
            <person name="Harrop T.W.R."/>
            <person name="Guhlin J."/>
            <person name="McLaughlin G.M."/>
            <person name="Permina E."/>
            <person name="Stockwell P."/>
            <person name="Gilligan J."/>
            <person name="Le Lec M.F."/>
            <person name="Gruber M.A.M."/>
            <person name="Quinn O."/>
            <person name="Lovegrove M."/>
            <person name="Duncan E.J."/>
            <person name="Remnant E.J."/>
            <person name="Van Eeckhoven J."/>
            <person name="Graham B."/>
            <person name="Knapp R.A."/>
            <person name="Langford K.W."/>
            <person name="Kronenberg Z."/>
            <person name="Press M.O."/>
            <person name="Eacker S.M."/>
            <person name="Wilson-Rankin E.E."/>
            <person name="Purcell J."/>
            <person name="Lester P.J."/>
            <person name="Dearden P.K."/>
        </authorList>
    </citation>
    <scope>NUCLEOTIDE SEQUENCE</scope>
    <source>
        <strain evidence="1">Volc-1</strain>
    </source>
</reference>
<evidence type="ECO:0000313" key="2">
    <source>
        <dbReference type="Proteomes" id="UP000600918"/>
    </source>
</evidence>
<evidence type="ECO:0000313" key="1">
    <source>
        <dbReference type="EMBL" id="KAF7434763.1"/>
    </source>
</evidence>
<name>A0A834PB62_VESPE</name>